<protein>
    <recommendedName>
        <fullName evidence="2">histidine kinase</fullName>
        <ecNumber evidence="2">2.7.13.3</ecNumber>
    </recommendedName>
</protein>
<evidence type="ECO:0000256" key="6">
    <source>
        <dbReference type="SAM" id="Coils"/>
    </source>
</evidence>
<dbReference type="Pfam" id="PF07695">
    <property type="entry name" value="7TMR-DISM_7TM"/>
    <property type="match status" value="1"/>
</dbReference>
<dbReference type="InterPro" id="IPR003594">
    <property type="entry name" value="HATPase_dom"/>
</dbReference>
<dbReference type="Gene3D" id="3.30.565.10">
    <property type="entry name" value="Histidine kinase-like ATPase, C-terminal domain"/>
    <property type="match status" value="1"/>
</dbReference>
<keyword evidence="5" id="KW-0902">Two-component regulatory system</keyword>
<evidence type="ECO:0000313" key="11">
    <source>
        <dbReference type="Proteomes" id="UP001246372"/>
    </source>
</evidence>
<feature type="transmembrane region" description="Helical" evidence="8">
    <location>
        <begin position="412"/>
        <end position="428"/>
    </location>
</feature>
<dbReference type="RefSeq" id="WP_315650838.1">
    <property type="nucleotide sequence ID" value="NZ_JAVXZY010000005.1"/>
</dbReference>
<keyword evidence="8" id="KW-1133">Transmembrane helix</keyword>
<keyword evidence="3" id="KW-0808">Transferase</keyword>
<evidence type="ECO:0000256" key="2">
    <source>
        <dbReference type="ARBA" id="ARBA00012438"/>
    </source>
</evidence>
<reference evidence="10" key="1">
    <citation type="submission" date="2023-09" db="EMBL/GenBank/DDBJ databases">
        <title>Paucibacter sp. APW11 Genome sequencing and assembly.</title>
        <authorList>
            <person name="Kim I."/>
        </authorList>
    </citation>
    <scope>NUCLEOTIDE SEQUENCE</scope>
    <source>
        <strain evidence="10">APW11</strain>
    </source>
</reference>
<proteinExistence type="predicted"/>
<feature type="domain" description="Histidine kinase" evidence="9">
    <location>
        <begin position="479"/>
        <end position="664"/>
    </location>
</feature>
<dbReference type="EC" id="2.7.13.3" evidence="2"/>
<evidence type="ECO:0000256" key="1">
    <source>
        <dbReference type="ARBA" id="ARBA00000085"/>
    </source>
</evidence>
<comment type="caution">
    <text evidence="10">The sequence shown here is derived from an EMBL/GenBank/DDBJ whole genome shotgun (WGS) entry which is preliminary data.</text>
</comment>
<dbReference type="InterPro" id="IPR036890">
    <property type="entry name" value="HATPase_C_sf"/>
</dbReference>
<evidence type="ECO:0000256" key="5">
    <source>
        <dbReference type="ARBA" id="ARBA00023012"/>
    </source>
</evidence>
<evidence type="ECO:0000259" key="9">
    <source>
        <dbReference type="PROSITE" id="PS50109"/>
    </source>
</evidence>
<evidence type="ECO:0000256" key="3">
    <source>
        <dbReference type="ARBA" id="ARBA00022679"/>
    </source>
</evidence>
<dbReference type="PANTHER" id="PTHR24421">
    <property type="entry name" value="NITRATE/NITRITE SENSOR PROTEIN NARX-RELATED"/>
    <property type="match status" value="1"/>
</dbReference>
<dbReference type="SUPFAM" id="SSF55874">
    <property type="entry name" value="ATPase domain of HSP90 chaperone/DNA topoisomerase II/histidine kinase"/>
    <property type="match status" value="1"/>
</dbReference>
<feature type="transmembrane region" description="Helical" evidence="8">
    <location>
        <begin position="294"/>
        <end position="315"/>
    </location>
</feature>
<dbReference type="PRINTS" id="PR00344">
    <property type="entry name" value="BCTRLSENSOR"/>
</dbReference>
<dbReference type="InterPro" id="IPR004358">
    <property type="entry name" value="Sig_transdc_His_kin-like_C"/>
</dbReference>
<feature type="transmembrane region" description="Helical" evidence="8">
    <location>
        <begin position="327"/>
        <end position="344"/>
    </location>
</feature>
<keyword evidence="4 10" id="KW-0418">Kinase</keyword>
<dbReference type="InterPro" id="IPR005467">
    <property type="entry name" value="His_kinase_dom"/>
</dbReference>
<evidence type="ECO:0000313" key="10">
    <source>
        <dbReference type="EMBL" id="MDT9000276.1"/>
    </source>
</evidence>
<accession>A0ABU3PCG6</accession>
<keyword evidence="11" id="KW-1185">Reference proteome</keyword>
<keyword evidence="8" id="KW-0812">Transmembrane</keyword>
<sequence>MTPHFLLRLCSLGALWRLVWLSCLLSMGSGVAAQVRIQPDPALLREGDRSLSADVAVSDWSREDLRAWWAALRAVDGSASSLPAHLHPPDEAQAWQRVSLPDVQTRAASADFGGRQRVQMRWYRFRYAPPQGQWPTSVALYMPRVVGFATAVLVRTDEGWRPVFDNQSGVREQWVRPLWAVIPGALTSLHADRALELVVAVPTHTQGSYTVSSAWLGAREDLEVLQQRRWALQITVPQATGMTLVVLALFALSLWWRRRHEPAYLLFALASLGWLLRNLHYHMDLPRSPLVLHWFWWMTHASMAWVMLLTYLFALRFAKVQHPRFERLMALFVLLTSIFTLPWSQAYDTVVAQHIANASVGLIGTAFVSREAWREGSREMQLIVASLILGLLLGVHDLALLAGWAWPEHVYLMPYATLVIIASFLYAVRRRYLAALQQVESANEHLAERLGAQERELQAQHDRLRESERQQALLLERQRLMQDMHDGLGSSLLSAMVAVEQGTMEQDRVVEVLRECVDDLRLVIDSLEPVGHDIVSLLATMRYRLGKRLQVGGLTLEWDVQDLPPLPWLEPPDALHVLRLLQEGLNNVLKHARAHRVRIATRDLGERIEIRVEDDGEGFDMATAQKGRGLRSQVKRAQRLGGTLHIDSKPGQGTRLSLRLPVQREGRSSTETPEPGSTA</sequence>
<feature type="transmembrane region" description="Helical" evidence="8">
    <location>
        <begin position="263"/>
        <end position="282"/>
    </location>
</feature>
<evidence type="ECO:0000256" key="4">
    <source>
        <dbReference type="ARBA" id="ARBA00022777"/>
    </source>
</evidence>
<dbReference type="GO" id="GO:0016301">
    <property type="term" value="F:kinase activity"/>
    <property type="evidence" value="ECO:0007669"/>
    <property type="project" value="UniProtKB-KW"/>
</dbReference>
<comment type="catalytic activity">
    <reaction evidence="1">
        <text>ATP + protein L-histidine = ADP + protein N-phospho-L-histidine.</text>
        <dbReference type="EC" id="2.7.13.3"/>
    </reaction>
</comment>
<name>A0ABU3PCG6_9BURK</name>
<dbReference type="Proteomes" id="UP001246372">
    <property type="component" value="Unassembled WGS sequence"/>
</dbReference>
<dbReference type="CDD" id="cd16917">
    <property type="entry name" value="HATPase_UhpB-NarQ-NarX-like"/>
    <property type="match status" value="1"/>
</dbReference>
<dbReference type="EMBL" id="JAVXZY010000005">
    <property type="protein sequence ID" value="MDT9000276.1"/>
    <property type="molecule type" value="Genomic_DNA"/>
</dbReference>
<dbReference type="Pfam" id="PF02518">
    <property type="entry name" value="HATPase_c"/>
    <property type="match status" value="1"/>
</dbReference>
<feature type="transmembrane region" description="Helical" evidence="8">
    <location>
        <begin position="236"/>
        <end position="256"/>
    </location>
</feature>
<gene>
    <name evidence="10" type="ORF">RQP53_13465</name>
</gene>
<dbReference type="PROSITE" id="PS50109">
    <property type="entry name" value="HIS_KIN"/>
    <property type="match status" value="1"/>
</dbReference>
<feature type="compositionally biased region" description="Polar residues" evidence="7">
    <location>
        <begin position="669"/>
        <end position="679"/>
    </location>
</feature>
<dbReference type="PANTHER" id="PTHR24421:SF58">
    <property type="entry name" value="SIGNAL TRANSDUCTION HISTIDINE-PROTEIN KINASE_PHOSPHATASE UHPB"/>
    <property type="match status" value="1"/>
</dbReference>
<feature type="region of interest" description="Disordered" evidence="7">
    <location>
        <begin position="642"/>
        <end position="679"/>
    </location>
</feature>
<feature type="transmembrane region" description="Helical" evidence="8">
    <location>
        <begin position="382"/>
        <end position="406"/>
    </location>
</feature>
<feature type="coiled-coil region" evidence="6">
    <location>
        <begin position="436"/>
        <end position="470"/>
    </location>
</feature>
<evidence type="ECO:0000256" key="7">
    <source>
        <dbReference type="SAM" id="MobiDB-lite"/>
    </source>
</evidence>
<dbReference type="SMART" id="SM00387">
    <property type="entry name" value="HATPase_c"/>
    <property type="match status" value="1"/>
</dbReference>
<organism evidence="10 11">
    <name type="scientific">Roseateles aquae</name>
    <dbReference type="NCBI Taxonomy" id="3077235"/>
    <lineage>
        <taxon>Bacteria</taxon>
        <taxon>Pseudomonadati</taxon>
        <taxon>Pseudomonadota</taxon>
        <taxon>Betaproteobacteria</taxon>
        <taxon>Burkholderiales</taxon>
        <taxon>Sphaerotilaceae</taxon>
        <taxon>Roseateles</taxon>
    </lineage>
</organism>
<keyword evidence="6" id="KW-0175">Coiled coil</keyword>
<dbReference type="InterPro" id="IPR050482">
    <property type="entry name" value="Sensor_HK_TwoCompSys"/>
</dbReference>
<keyword evidence="8" id="KW-0472">Membrane</keyword>
<dbReference type="InterPro" id="IPR011623">
    <property type="entry name" value="7TMR_DISM_rcpt_extracell_dom1"/>
</dbReference>
<evidence type="ECO:0000256" key="8">
    <source>
        <dbReference type="SAM" id="Phobius"/>
    </source>
</evidence>
<feature type="transmembrane region" description="Helical" evidence="8">
    <location>
        <begin position="350"/>
        <end position="370"/>
    </location>
</feature>